<dbReference type="EnsemblMetazoa" id="MESCA004967-RA">
    <property type="protein sequence ID" value="MESCA004967-PA"/>
    <property type="gene ID" value="MESCA004967"/>
</dbReference>
<dbReference type="STRING" id="36166.T1GN28"/>
<dbReference type="PANTHER" id="PTHR12733:SF3">
    <property type="entry name" value="ATP SYNTHASE F(0) COMPLEX SUBUNIT B1, MITOCHONDRIAL"/>
    <property type="match status" value="1"/>
</dbReference>
<evidence type="ECO:0000256" key="1">
    <source>
        <dbReference type="ARBA" id="ARBA00007479"/>
    </source>
</evidence>
<comment type="similarity">
    <text evidence="1 9">Belongs to the eukaryotic ATPase B chain family.</text>
</comment>
<evidence type="ECO:0000256" key="2">
    <source>
        <dbReference type="ARBA" id="ARBA00022448"/>
    </source>
</evidence>
<evidence type="ECO:0000256" key="4">
    <source>
        <dbReference type="ARBA" id="ARBA00022781"/>
    </source>
</evidence>
<dbReference type="Pfam" id="PF05405">
    <property type="entry name" value="Mt_ATP-synt_B"/>
    <property type="match status" value="1"/>
</dbReference>
<dbReference type="PANTHER" id="PTHR12733">
    <property type="entry name" value="MITOCHONDRIAL ATP SYNTHASE B CHAIN"/>
    <property type="match status" value="1"/>
</dbReference>
<keyword evidence="2 9" id="KW-0813">Transport</keyword>
<evidence type="ECO:0000256" key="3">
    <source>
        <dbReference type="ARBA" id="ARBA00022547"/>
    </source>
</evidence>
<dbReference type="GO" id="GO:0005743">
    <property type="term" value="C:mitochondrial inner membrane"/>
    <property type="evidence" value="ECO:0007669"/>
    <property type="project" value="UniProtKB-SubCell"/>
</dbReference>
<protein>
    <recommendedName>
        <fullName evidence="9">ATP synthase subunit b</fullName>
    </recommendedName>
</protein>
<name>T1GN28_MEGSC</name>
<keyword evidence="5 9" id="KW-0999">Mitochondrion inner membrane</keyword>
<dbReference type="AlphaFoldDB" id="T1GN28"/>
<dbReference type="InterPro" id="IPR013837">
    <property type="entry name" value="ATP_synth_F0_suB"/>
</dbReference>
<keyword evidence="8 9" id="KW-0472">Membrane</keyword>
<evidence type="ECO:0000313" key="10">
    <source>
        <dbReference type="EnsemblMetazoa" id="MESCA004967-PA"/>
    </source>
</evidence>
<dbReference type="GO" id="GO:0046933">
    <property type="term" value="F:proton-transporting ATP synthase activity, rotational mechanism"/>
    <property type="evidence" value="ECO:0007669"/>
    <property type="project" value="TreeGrafter"/>
</dbReference>
<comment type="subcellular location">
    <subcellularLocation>
        <location evidence="9">Mitochondrion</location>
    </subcellularLocation>
    <subcellularLocation>
        <location evidence="9">Mitochondrion inner membrane</location>
    </subcellularLocation>
</comment>
<evidence type="ECO:0000256" key="6">
    <source>
        <dbReference type="ARBA" id="ARBA00023065"/>
    </source>
</evidence>
<evidence type="ECO:0000256" key="5">
    <source>
        <dbReference type="ARBA" id="ARBA00022792"/>
    </source>
</evidence>
<evidence type="ECO:0000256" key="7">
    <source>
        <dbReference type="ARBA" id="ARBA00023128"/>
    </source>
</evidence>
<dbReference type="Proteomes" id="UP000015102">
    <property type="component" value="Unassembled WGS sequence"/>
</dbReference>
<keyword evidence="3 9" id="KW-0138">CF(0)</keyword>
<reference evidence="11" key="1">
    <citation type="submission" date="2013-02" db="EMBL/GenBank/DDBJ databases">
        <authorList>
            <person name="Hughes D."/>
        </authorList>
    </citation>
    <scope>NUCLEOTIDE SEQUENCE</scope>
    <source>
        <strain>Durham</strain>
        <strain evidence="11">NC isolate 2 -- Noor lab</strain>
    </source>
</reference>
<keyword evidence="6 9" id="KW-0406">Ion transport</keyword>
<dbReference type="EMBL" id="CAQQ02005784">
    <property type="status" value="NOT_ANNOTATED_CDS"/>
    <property type="molecule type" value="Genomic_DNA"/>
</dbReference>
<sequence>MLTRKLFSFTRNQSRSFFFKKKKQCECEKELDDCIKGVTSSDVPDIEVPYMRPVRFEAPKVRLGFLPDNWFTMLYDKTGVTGPYVLGAGILTYLFSKEIYVCDHEFYGGLSLLIAIIYVVKKLGPKLANYCDKEVDKIETAWKNEKKVLTDMLNKDIEMEKMSQFAAEGGLLMLDAKKETCNCNWKLNIEEGSTMLIKKSNIDWTI</sequence>
<keyword evidence="11" id="KW-1185">Reference proteome</keyword>
<dbReference type="HOGENOM" id="CLU_1333277_0_0_1"/>
<proteinExistence type="inferred from homology"/>
<keyword evidence="4 9" id="KW-0375">Hydrogen ion transport</keyword>
<accession>T1GN28</accession>
<evidence type="ECO:0000256" key="9">
    <source>
        <dbReference type="RuleBase" id="RU368017"/>
    </source>
</evidence>
<reference evidence="10" key="2">
    <citation type="submission" date="2015-06" db="UniProtKB">
        <authorList>
            <consortium name="EnsemblMetazoa"/>
        </authorList>
    </citation>
    <scope>IDENTIFICATION</scope>
</reference>
<comment type="function">
    <text evidence="9">Subunit b, of the mitochondrial membrane ATP synthase complex (F(1)F(0) ATP synthase or Complex V) that produces ATP from ADP in the presence of a proton gradient across the membrane which is generated by electron transport complexes of the respiratory chain. ATP synthase complex consist of a soluble F(1) head domain - the catalytic core - and a membrane F(1) domain - the membrane proton channel. These two domains are linked by a central stalk rotating inside the F(1) region and a stationary peripheral stalk. During catalysis, ATP synthesis in the catalytic domain of F(1) is coupled via a rotary mechanism of the central stalk subunits to proton translocation. In vivo, can only synthesize ATP although its ATP hydrolase activity can be activated artificially in vitro. Part of the complex F(0) domain. Part of the complex F(0) domain and the peripheric stalk, which acts as a stator to hold the catalytic alpha(3)beta(3) subcomplex and subunit a/ATP6 static relative to the rotary elements.</text>
</comment>
<keyword evidence="7 9" id="KW-0496">Mitochondrion</keyword>
<dbReference type="GO" id="GO:0045259">
    <property type="term" value="C:proton-transporting ATP synthase complex"/>
    <property type="evidence" value="ECO:0007669"/>
    <property type="project" value="UniProtKB-KW"/>
</dbReference>
<dbReference type="Gene3D" id="1.20.5.2210">
    <property type="match status" value="1"/>
</dbReference>
<evidence type="ECO:0000313" key="11">
    <source>
        <dbReference type="Proteomes" id="UP000015102"/>
    </source>
</evidence>
<dbReference type="InterPro" id="IPR008688">
    <property type="entry name" value="ATP_synth_Bsub_B/MI25"/>
</dbReference>
<evidence type="ECO:0000256" key="8">
    <source>
        <dbReference type="ARBA" id="ARBA00023136"/>
    </source>
</evidence>
<comment type="subunit">
    <text evidence="9">F-type ATPases have 2 components, CF(1) - the catalytic core - and CF(0) - the membrane proton channel. CF(1) and CF(0) have multiple subunits.</text>
</comment>
<organism evidence="10 11">
    <name type="scientific">Megaselia scalaris</name>
    <name type="common">Humpbacked fly</name>
    <name type="synonym">Phora scalaris</name>
    <dbReference type="NCBI Taxonomy" id="36166"/>
    <lineage>
        <taxon>Eukaryota</taxon>
        <taxon>Metazoa</taxon>
        <taxon>Ecdysozoa</taxon>
        <taxon>Arthropoda</taxon>
        <taxon>Hexapoda</taxon>
        <taxon>Insecta</taxon>
        <taxon>Pterygota</taxon>
        <taxon>Neoptera</taxon>
        <taxon>Endopterygota</taxon>
        <taxon>Diptera</taxon>
        <taxon>Brachycera</taxon>
        <taxon>Muscomorpha</taxon>
        <taxon>Platypezoidea</taxon>
        <taxon>Phoridae</taxon>
        <taxon>Megaseliini</taxon>
        <taxon>Megaselia</taxon>
    </lineage>
</organism>